<evidence type="ECO:0000256" key="11">
    <source>
        <dbReference type="ARBA" id="ARBA00023018"/>
    </source>
</evidence>
<name>A0A851WPT0_CORMO</name>
<feature type="compositionally biased region" description="Basic and acidic residues" evidence="23">
    <location>
        <begin position="327"/>
        <end position="338"/>
    </location>
</feature>
<feature type="non-terminal residue" evidence="24">
    <location>
        <position position="1"/>
    </location>
</feature>
<protein>
    <recommendedName>
        <fullName evidence="21">Paralemmin-1</fullName>
    </recommendedName>
    <alternativeName>
        <fullName evidence="22">Paralemmin</fullName>
    </alternativeName>
</protein>
<keyword evidence="13" id="KW-0472">Membrane</keyword>
<evidence type="ECO:0000256" key="14">
    <source>
        <dbReference type="ARBA" id="ARBA00023139"/>
    </source>
</evidence>
<feature type="non-terminal residue" evidence="24">
    <location>
        <position position="390"/>
    </location>
</feature>
<gene>
    <name evidence="24" type="primary">Palm</name>
    <name evidence="24" type="ORF">CORMON_R01084</name>
</gene>
<evidence type="ECO:0000313" key="25">
    <source>
        <dbReference type="Proteomes" id="UP000603793"/>
    </source>
</evidence>
<organism evidence="24 25">
    <name type="scientific">Corvus moneduloides</name>
    <name type="common">New Caledonian crow</name>
    <dbReference type="NCBI Taxonomy" id="1196302"/>
    <lineage>
        <taxon>Eukaryota</taxon>
        <taxon>Metazoa</taxon>
        <taxon>Chordata</taxon>
        <taxon>Craniata</taxon>
        <taxon>Vertebrata</taxon>
        <taxon>Euteleostomi</taxon>
        <taxon>Archelosauria</taxon>
        <taxon>Archosauria</taxon>
        <taxon>Dinosauria</taxon>
        <taxon>Saurischia</taxon>
        <taxon>Theropoda</taxon>
        <taxon>Coelurosauria</taxon>
        <taxon>Aves</taxon>
        <taxon>Neognathae</taxon>
        <taxon>Neoaves</taxon>
        <taxon>Telluraves</taxon>
        <taxon>Australaves</taxon>
        <taxon>Passeriformes</taxon>
        <taxon>Corvoidea</taxon>
        <taxon>Corvidae</taxon>
        <taxon>Corvus</taxon>
    </lineage>
</organism>
<evidence type="ECO:0000256" key="1">
    <source>
        <dbReference type="ARBA" id="ARBA00004279"/>
    </source>
</evidence>
<evidence type="ECO:0000256" key="20">
    <source>
        <dbReference type="ARBA" id="ARBA00038823"/>
    </source>
</evidence>
<sequence length="390" mass="42205">CRVVEASTLQQERLQAIAEKRKRQTEIENKRRQLEDDRRQLQHLKSKALRERWLLEGAPASASEEEEAMKKQMQEDEVKTKELEETIQRLEKELETLENSSSVASTKENLAEAAAKEEKAEAVPNAQKVGTAAAHGQGCQQVSSSPMKAVEGSDMMKAAMYSVEITVEKDRVTGETKVLSSTTMLPQNHCLQGVKVYEDELKVVHAVTAEDGALQNGAHPLSSSEVDELLHKADEATLSEAAGRQTPAKAGMGGGSAPGSQKPTPRREITGLQAKVPPGEGTEPSQEQPVTMIFMGYQNVEDENETKKVLGLEGTIKAELVVIEDAESKPEPAHKDHTPPNGTALEPAAAQPLGEEGAGGQKPGANATDAKEAEQETDVKKQRCKCCTVM</sequence>
<evidence type="ECO:0000256" key="22">
    <source>
        <dbReference type="ARBA" id="ARBA00041963"/>
    </source>
</evidence>
<dbReference type="InterPro" id="IPR004965">
    <property type="entry name" value="Paralemmin"/>
</dbReference>
<evidence type="ECO:0000313" key="24">
    <source>
        <dbReference type="EMBL" id="NXD56674.1"/>
    </source>
</evidence>
<dbReference type="GO" id="GO:0031527">
    <property type="term" value="C:filopodium membrane"/>
    <property type="evidence" value="ECO:0007669"/>
    <property type="project" value="UniProtKB-SubCell"/>
</dbReference>
<feature type="compositionally biased region" description="Polar residues" evidence="23">
    <location>
        <begin position="97"/>
        <end position="108"/>
    </location>
</feature>
<feature type="region of interest" description="Disordered" evidence="23">
    <location>
        <begin position="97"/>
        <end position="147"/>
    </location>
</feature>
<keyword evidence="9" id="KW-0597">Phosphoprotein</keyword>
<comment type="similarity">
    <text evidence="6">Belongs to the paralemmin family.</text>
</comment>
<evidence type="ECO:0000256" key="3">
    <source>
        <dbReference type="ARBA" id="ARBA00004489"/>
    </source>
</evidence>
<keyword evidence="8" id="KW-0488">Methylation</keyword>
<dbReference type="PANTHER" id="PTHR10498:SF6">
    <property type="entry name" value="PARALEMMIN-1"/>
    <property type="match status" value="1"/>
</dbReference>
<dbReference type="GO" id="GO:0043197">
    <property type="term" value="C:dendritic spine"/>
    <property type="evidence" value="ECO:0007669"/>
    <property type="project" value="UniProtKB-SubCell"/>
</dbReference>
<comment type="subcellular location">
    <subcellularLocation>
        <location evidence="18">Apicolateral cell membrane</location>
        <topology evidence="18">Lipid-anchor</topology>
    </subcellularLocation>
    <subcellularLocation>
        <location evidence="19">Basolateral cell membrane</location>
        <topology evidence="19">Lipid-anchor</topology>
    </subcellularLocation>
    <subcellularLocation>
        <location evidence="2">Cell membrane</location>
        <topology evidence="2">Lipid-anchor</topology>
        <orientation evidence="2">Cytoplasmic side</orientation>
    </subcellularLocation>
    <subcellularLocation>
        <location evidence="3">Cell projection</location>
        <location evidence="3">Axon</location>
    </subcellularLocation>
    <subcellularLocation>
        <location evidence="1">Cell projection</location>
        <location evidence="1">Dendrite</location>
    </subcellularLocation>
    <subcellularLocation>
        <location evidence="5">Cell projection</location>
        <location evidence="5">Dendritic spine</location>
    </subcellularLocation>
    <subcellularLocation>
        <location evidence="4">Cell projection</location>
        <location evidence="4">Filopodium membrane</location>
        <topology evidence="4">Lipid-anchor</topology>
    </subcellularLocation>
</comment>
<evidence type="ECO:0000256" key="21">
    <source>
        <dbReference type="ARBA" id="ARBA00040790"/>
    </source>
</evidence>
<dbReference type="GO" id="GO:0016327">
    <property type="term" value="C:apicolateral plasma membrane"/>
    <property type="evidence" value="ECO:0007669"/>
    <property type="project" value="UniProtKB-SubCell"/>
</dbReference>
<evidence type="ECO:0000256" key="4">
    <source>
        <dbReference type="ARBA" id="ARBA00004527"/>
    </source>
</evidence>
<comment type="caution">
    <text evidence="24">The sequence shown here is derived from an EMBL/GenBank/DDBJ whole genome shotgun (WGS) entry which is preliminary data.</text>
</comment>
<dbReference type="PANTHER" id="PTHR10498">
    <property type="entry name" value="PARALEMMIN-RELATED"/>
    <property type="match status" value="1"/>
</dbReference>
<evidence type="ECO:0000256" key="15">
    <source>
        <dbReference type="ARBA" id="ARBA00023273"/>
    </source>
</evidence>
<feature type="region of interest" description="Disordered" evidence="23">
    <location>
        <begin position="240"/>
        <end position="266"/>
    </location>
</feature>
<evidence type="ECO:0000256" key="2">
    <source>
        <dbReference type="ARBA" id="ARBA00004342"/>
    </source>
</evidence>
<dbReference type="GO" id="GO:0030424">
    <property type="term" value="C:axon"/>
    <property type="evidence" value="ECO:0007669"/>
    <property type="project" value="UniProtKB-SubCell"/>
</dbReference>
<feature type="compositionally biased region" description="Basic and acidic residues" evidence="23">
    <location>
        <begin position="369"/>
        <end position="381"/>
    </location>
</feature>
<keyword evidence="7" id="KW-1003">Cell membrane</keyword>
<keyword evidence="15" id="KW-0966">Cell projection</keyword>
<comment type="subunit">
    <text evidence="20">Interacts with dopamine receptor DRD3.</text>
</comment>
<evidence type="ECO:0000256" key="8">
    <source>
        <dbReference type="ARBA" id="ARBA00022481"/>
    </source>
</evidence>
<feature type="region of interest" description="Disordered" evidence="23">
    <location>
        <begin position="55"/>
        <end position="82"/>
    </location>
</feature>
<dbReference type="Pfam" id="PF03285">
    <property type="entry name" value="Paralemmin"/>
    <property type="match status" value="1"/>
</dbReference>
<keyword evidence="10" id="KW-0133">Cell shape</keyword>
<keyword evidence="14" id="KW-0564">Palmitate</keyword>
<evidence type="ECO:0000256" key="7">
    <source>
        <dbReference type="ARBA" id="ARBA00022475"/>
    </source>
</evidence>
<evidence type="ECO:0000256" key="6">
    <source>
        <dbReference type="ARBA" id="ARBA00005756"/>
    </source>
</evidence>
<feature type="region of interest" description="Disordered" evidence="23">
    <location>
        <begin position="327"/>
        <end position="382"/>
    </location>
</feature>
<evidence type="ECO:0000256" key="12">
    <source>
        <dbReference type="ARBA" id="ARBA00023054"/>
    </source>
</evidence>
<dbReference type="Proteomes" id="UP000603793">
    <property type="component" value="Unassembled WGS sequence"/>
</dbReference>
<dbReference type="GO" id="GO:0008360">
    <property type="term" value="P:regulation of cell shape"/>
    <property type="evidence" value="ECO:0007669"/>
    <property type="project" value="UniProtKB-KW"/>
</dbReference>
<feature type="compositionally biased region" description="Basic and acidic residues" evidence="23">
    <location>
        <begin position="68"/>
        <end position="82"/>
    </location>
</feature>
<dbReference type="AlphaFoldDB" id="A0A851WPT0"/>
<accession>A0A851WPT0</accession>
<evidence type="ECO:0000256" key="10">
    <source>
        <dbReference type="ARBA" id="ARBA00022960"/>
    </source>
</evidence>
<evidence type="ECO:0000256" key="17">
    <source>
        <dbReference type="ARBA" id="ARBA00023289"/>
    </source>
</evidence>
<reference evidence="24" key="1">
    <citation type="submission" date="2019-09" db="EMBL/GenBank/DDBJ databases">
        <title>Bird 10,000 Genomes (B10K) Project - Family phase.</title>
        <authorList>
            <person name="Zhang G."/>
        </authorList>
    </citation>
    <scope>NUCLEOTIDE SEQUENCE</scope>
    <source>
        <strain evidence="24">OUT-0060</strain>
        <tissue evidence="24">Blood</tissue>
    </source>
</reference>
<evidence type="ECO:0000256" key="19">
    <source>
        <dbReference type="ARBA" id="ARBA00037871"/>
    </source>
</evidence>
<proteinExistence type="inferred from homology"/>
<evidence type="ECO:0000256" key="18">
    <source>
        <dbReference type="ARBA" id="ARBA00037796"/>
    </source>
</evidence>
<evidence type="ECO:0000256" key="23">
    <source>
        <dbReference type="SAM" id="MobiDB-lite"/>
    </source>
</evidence>
<evidence type="ECO:0000256" key="9">
    <source>
        <dbReference type="ARBA" id="ARBA00022553"/>
    </source>
</evidence>
<dbReference type="GO" id="GO:0016323">
    <property type="term" value="C:basolateral plasma membrane"/>
    <property type="evidence" value="ECO:0007669"/>
    <property type="project" value="UniProtKB-SubCell"/>
</dbReference>
<keyword evidence="11" id="KW-0770">Synapse</keyword>
<keyword evidence="12" id="KW-0175">Coiled coil</keyword>
<keyword evidence="16" id="KW-0449">Lipoprotein</keyword>
<evidence type="ECO:0000256" key="5">
    <source>
        <dbReference type="ARBA" id="ARBA00004552"/>
    </source>
</evidence>
<dbReference type="EMBL" id="WBNF01000286">
    <property type="protein sequence ID" value="NXD56674.1"/>
    <property type="molecule type" value="Genomic_DNA"/>
</dbReference>
<evidence type="ECO:0000256" key="13">
    <source>
        <dbReference type="ARBA" id="ARBA00023136"/>
    </source>
</evidence>
<keyword evidence="17" id="KW-0636">Prenylation</keyword>
<evidence type="ECO:0000256" key="16">
    <source>
        <dbReference type="ARBA" id="ARBA00023288"/>
    </source>
</evidence>